<dbReference type="Gene3D" id="2.130.10.10">
    <property type="entry name" value="YVTN repeat-like/Quinoprotein amine dehydrogenase"/>
    <property type="match status" value="1"/>
</dbReference>
<dbReference type="PANTHER" id="PTHR13950">
    <property type="entry name" value="RABCONNECTIN-RELATED"/>
    <property type="match status" value="1"/>
</dbReference>
<dbReference type="InterPro" id="IPR022033">
    <property type="entry name" value="Rav1p_C"/>
</dbReference>
<protein>
    <submittedName>
        <fullName evidence="4">RAVE (Regulator of V-ATPase assembly) complex subunit RAV1/DMX protein, WD repeat superfamily</fullName>
    </submittedName>
</protein>
<evidence type="ECO:0000313" key="5">
    <source>
        <dbReference type="Proteomes" id="UP000054928"/>
    </source>
</evidence>
<dbReference type="GO" id="GO:0043291">
    <property type="term" value="C:RAVE complex"/>
    <property type="evidence" value="ECO:0007669"/>
    <property type="project" value="TreeGrafter"/>
</dbReference>
<dbReference type="PROSITE" id="PS50294">
    <property type="entry name" value="WD_REPEATS_REGION"/>
    <property type="match status" value="1"/>
</dbReference>
<organism evidence="4 5">
    <name type="scientific">Plasmopara halstedii</name>
    <name type="common">Downy mildew of sunflower</name>
    <dbReference type="NCBI Taxonomy" id="4781"/>
    <lineage>
        <taxon>Eukaryota</taxon>
        <taxon>Sar</taxon>
        <taxon>Stramenopiles</taxon>
        <taxon>Oomycota</taxon>
        <taxon>Peronosporomycetes</taxon>
        <taxon>Peronosporales</taxon>
        <taxon>Peronosporaceae</taxon>
        <taxon>Plasmopara</taxon>
    </lineage>
</organism>
<dbReference type="PANTHER" id="PTHR13950:SF9">
    <property type="entry name" value="RABCONNECTIN-3A"/>
    <property type="match status" value="1"/>
</dbReference>
<feature type="region of interest" description="Disordered" evidence="2">
    <location>
        <begin position="1835"/>
        <end position="1854"/>
    </location>
</feature>
<dbReference type="EMBL" id="CCYD01000007">
    <property type="protein sequence ID" value="CEG35192.1"/>
    <property type="molecule type" value="Genomic_DNA"/>
</dbReference>
<keyword evidence="5" id="KW-1185">Reference proteome</keyword>
<dbReference type="InterPro" id="IPR015943">
    <property type="entry name" value="WD40/YVTN_repeat-like_dom_sf"/>
</dbReference>
<feature type="compositionally biased region" description="Low complexity" evidence="2">
    <location>
        <begin position="1843"/>
        <end position="1854"/>
    </location>
</feature>
<dbReference type="OrthoDB" id="342131at2759"/>
<dbReference type="PROSITE" id="PS50082">
    <property type="entry name" value="WD_REPEATS_2"/>
    <property type="match status" value="1"/>
</dbReference>
<evidence type="ECO:0000256" key="2">
    <source>
        <dbReference type="SAM" id="MobiDB-lite"/>
    </source>
</evidence>
<evidence type="ECO:0000313" key="4">
    <source>
        <dbReference type="EMBL" id="CEG35192.1"/>
    </source>
</evidence>
<dbReference type="STRING" id="4781.A0A0P1A3X8"/>
<dbReference type="GO" id="GO:0007035">
    <property type="term" value="P:vacuolar acidification"/>
    <property type="evidence" value="ECO:0007669"/>
    <property type="project" value="TreeGrafter"/>
</dbReference>
<accession>A0A0P1A3X8</accession>
<feature type="repeat" description="WD" evidence="1">
    <location>
        <begin position="2280"/>
        <end position="2313"/>
    </location>
</feature>
<dbReference type="RefSeq" id="XP_024571561.1">
    <property type="nucleotide sequence ID" value="XM_024718778.1"/>
</dbReference>
<dbReference type="InterPro" id="IPR052208">
    <property type="entry name" value="DmX-like/RAVE_component"/>
</dbReference>
<dbReference type="SUPFAM" id="SSF50978">
    <property type="entry name" value="WD40 repeat-like"/>
    <property type="match status" value="2"/>
</dbReference>
<reference evidence="5" key="1">
    <citation type="submission" date="2014-09" db="EMBL/GenBank/DDBJ databases">
        <authorList>
            <person name="Sharma Rahul"/>
            <person name="Thines Marco"/>
        </authorList>
    </citation>
    <scope>NUCLEOTIDE SEQUENCE [LARGE SCALE GENOMIC DNA]</scope>
</reference>
<feature type="domain" description="RAVE complex protein Rav1 C-terminal" evidence="3">
    <location>
        <begin position="1002"/>
        <end position="1247"/>
    </location>
</feature>
<dbReference type="GeneID" id="36408997"/>
<dbReference type="Pfam" id="PF00400">
    <property type="entry name" value="WD40"/>
    <property type="match status" value="1"/>
</dbReference>
<dbReference type="Pfam" id="PF12234">
    <property type="entry name" value="Rav1p_C"/>
    <property type="match status" value="1"/>
</dbReference>
<name>A0A0P1A3X8_PLAHL</name>
<dbReference type="InterPro" id="IPR036322">
    <property type="entry name" value="WD40_repeat_dom_sf"/>
</dbReference>
<dbReference type="OMA" id="AMGHLFM"/>
<proteinExistence type="predicted"/>
<dbReference type="Proteomes" id="UP000054928">
    <property type="component" value="Unassembled WGS sequence"/>
</dbReference>
<evidence type="ECO:0000259" key="3">
    <source>
        <dbReference type="Pfam" id="PF12234"/>
    </source>
</evidence>
<dbReference type="SMART" id="SM00320">
    <property type="entry name" value="WD40"/>
    <property type="match status" value="6"/>
</dbReference>
<dbReference type="InterPro" id="IPR001680">
    <property type="entry name" value="WD40_rpt"/>
</dbReference>
<sequence>MLNHLEWVESGDNILLLGVGEKLSIWKLVDDSVQLYLQRTIILSGGIGSRVKTSPPDMAVSHFDVARSGKFVATACKNDRIVKVWHLGELSPLEGAPKCMFLAHTRALVSMMWSKDMNVYSTRSAIYTTTQGCEILFALDREGTISIWRVNVVPLRSIMLWKRFTVADVRLPLSCEIDANCRRHIRIIGLVNHCWTRRTSNVSTSINEALLGESTAMEALCLFHFGCGSLNEAHQNGLIGQRSDSVANMNIKLLGDHSGVAADTISGEEVIFGNVAVGSTFDVHLLFGVFENGDFCIIRVEAVPFTGASSNLSLLLNYSKLREHLLDAHVYSVCSTKCQELKSGGFCIEVLFQQKKATSYLQCARLEIQAESCAMNARRGLASFSVQSFEIHTVCSNMIGKLGEKKNLATNGSVANVRLRSHTDSAALAVNVPLTNLGGALAIFDANESLQKLQVALRSKIGFFVGSVTHTTKFEGRKVIHTFINGKLHVLMVKPSETNEEIKAVECAPFEHLGSQMRSLMLAACFVDENSNLNTLSKLIAVDIPDFVKAKWCDSSSYLLQPAKRSFAKDYSMLVGLHKGESKLTVWVFSFDLINPPTVDLSRKTAVKIHETEVLDVASVPAFGIFQIIFATFDQHSQLALWTFADMIELLEVRLVHKIDVGVLLQMANRAQRSHMESTVSKQEFTFKHFTFSLCGRVAILFEGRGSEAVDKICFIPALETIMEGVVNLSHKQFGHVKTLEWTPQIMLEQECDLLFLSTTTIGLMKFDCSLPMNKWSIAWTLNRFSVRPEDISSLSGYPYGLLRVGPSLAHLNLQDFDHTSSLQQPIGLDPLSKALPAHHPIVLTYLVARGSFHTIQTILEFVKKKIIEHEETCYLRMTDDSLLQTLPLLSLSQLLEDMSHTTEGKENERLNVNQITKKSLERNGARNYGAAVLAPARASDHLTMKFGPSCQNGACSKDTDRADLLFATPASTSSDSLATEEAISKFKLNTDEYLFFFSRHKSSLTFMTKDESNMFFAVIASIKKIVSWVHDNSRQKDEAAIRFYASLIWPVDPIDVSTELTTTYLETPDQQSTDARTLRNRAVSGLCSEQVAWGALSDFQTELLQECFSSVKLSWNEMRRSRLPFWLKSSAKLVHFVEKVAQAEYAANRDPFVVAVFYVLLGKTTLLATLFKLASETRIAELLSKNFTEMRWKNAALKNAYVLKTKQRYELSAAFFILGGKLSEAVSVAGKADESLVLSFLIARISAKWDLGGHSSFPGAVKPLIPFTGVNSSLRETSQFELNSGNLTSDDDFQRSAHLCMDFLRTTVWDKASKCGDLYMCFLVKYYLGEFSNAVSMLVTPPAIEMRSMFDGAGVAQPNMYWSAFGRSLLGACNLFRFLRNSSMPVRLITKNSIVRLNATAIIRLQDTGFEVCALLHQRDMASFIRGFREESATSLDVAAFMAYRQRILNAAVGSQMEFLYATFLKTTRKALITPSSSASDIAQFNFEDRVNEEIQNAVCGGGDFNFPGSPELTQILQHKIRTAVVESLIHSGRLVALDFLVCGWKQPGFSASEFGFKSPLPQLVEVIAEGIATVASGDLISAATDRVHTRKVDQTCSILLTSATRLLFWLQYLYLKPAKQRAAFPNRNFVYVAVAAVHSAICICCRYIKTACCLNRVLGIVFSHKSDMSLSSQEALTNILSSDNCVNCASLSRFTNKFSDASFASSFSERIRVLYAAVCALEVELDEFTAEVKTSRLHHSMPSRSSLDSFLLYCPYRELVLIMAAGEMPNHLLKLAADDIVSTSNLSMKLVEAWKNYNHRLAEFALKHLLCDLAGVLFGQPLNATSLTSPRFALPASPKETASPSRSSVTDSPSAFIVDAPNASPSQHQTRMRQLLKCDCERCPWVFLLERFTDKHELLLRLNAHLECCREKLHEEVRWGRLPEPTTRNIILTRSQKLLLSSVTDSAPTFSLASKYADHLKRRTMMSMPRKVAIHVQCVYRSETTIKGICFNRAVCDDVGVSVCGSKGIFRASCVDYADGCRLQFRGVYAPPHSSVISAEYLQVSPVKINHRHEVQSNVPPLNNYLTARSPPSPLRNSAHLLASPSEPGFKPTALASHPFLPLFVSGDQKGRVHLWSYDRLSAVCAFQTKDTVAPSSKSPSMLSGRRSVKALGFDNLGQQLGAVDAMGRLFMWKFIELDRAPYYCEIGCHDKGAKGLVFLNSSSSLATVGTSSEKRTVCVWDTLLPTSKALIAAPVCHTAGATAVAFSSTYQLLITGGAGGALSIFDMRQRRVLHTISNAHETPIKTIVLHPGSDCVLSGSAGGDVKIWSLPLFREVAFLGKVHVKSSFLSDAATNFLSDAASNVAINVTNSSWGVTYAVATEDAFFTSGTDGSVQRLTIPSLWTRPKY</sequence>
<evidence type="ECO:0000256" key="1">
    <source>
        <dbReference type="PROSITE-ProRule" id="PRU00221"/>
    </source>
</evidence>
<keyword evidence="1" id="KW-0853">WD repeat</keyword>